<evidence type="ECO:0000313" key="3">
    <source>
        <dbReference type="Proteomes" id="UP001215827"/>
    </source>
</evidence>
<accession>A0ABY8FN43</accession>
<keyword evidence="1" id="KW-0812">Transmembrane</keyword>
<keyword evidence="3" id="KW-1185">Reference proteome</keyword>
<organism evidence="2 3">
    <name type="scientific">Altererythrobacter arenosus</name>
    <dbReference type="NCBI Taxonomy" id="3032592"/>
    <lineage>
        <taxon>Bacteria</taxon>
        <taxon>Pseudomonadati</taxon>
        <taxon>Pseudomonadota</taxon>
        <taxon>Alphaproteobacteria</taxon>
        <taxon>Sphingomonadales</taxon>
        <taxon>Erythrobacteraceae</taxon>
        <taxon>Altererythrobacter</taxon>
    </lineage>
</organism>
<keyword evidence="1" id="KW-1133">Transmembrane helix</keyword>
<evidence type="ECO:0000256" key="1">
    <source>
        <dbReference type="SAM" id="Phobius"/>
    </source>
</evidence>
<dbReference type="RefSeq" id="WP_278015043.1">
    <property type="nucleotide sequence ID" value="NZ_CP121106.1"/>
</dbReference>
<reference evidence="2 3" key="1">
    <citation type="submission" date="2023-03" db="EMBL/GenBank/DDBJ databases">
        <title>Altererythrobacter sp. CAU 1644 isolated from sand.</title>
        <authorList>
            <person name="Kim W."/>
        </authorList>
    </citation>
    <scope>NUCLEOTIDE SEQUENCE [LARGE SCALE GENOMIC DNA]</scope>
    <source>
        <strain evidence="2 3">CAU 1644</strain>
    </source>
</reference>
<dbReference type="EMBL" id="CP121106">
    <property type="protein sequence ID" value="WFL76277.1"/>
    <property type="molecule type" value="Genomic_DNA"/>
</dbReference>
<dbReference type="Proteomes" id="UP001215827">
    <property type="component" value="Chromosome"/>
</dbReference>
<name>A0ABY8FN43_9SPHN</name>
<proteinExistence type="predicted"/>
<protein>
    <recommendedName>
        <fullName evidence="4">DUF2550 family protein</fullName>
    </recommendedName>
</protein>
<gene>
    <name evidence="2" type="ORF">P7228_09730</name>
</gene>
<keyword evidence="1" id="KW-0472">Membrane</keyword>
<feature type="transmembrane region" description="Helical" evidence="1">
    <location>
        <begin position="6"/>
        <end position="22"/>
    </location>
</feature>
<evidence type="ECO:0000313" key="2">
    <source>
        <dbReference type="EMBL" id="WFL76277.1"/>
    </source>
</evidence>
<evidence type="ECO:0008006" key="4">
    <source>
        <dbReference type="Google" id="ProtNLM"/>
    </source>
</evidence>
<sequence length="139" mass="15520">MSLFTIIGFIIFGVVVVMLLKNKLADSPSMIVTGPGVLKTHDVECRFRNGATRYGKLAQDRWSDGQERFSLVLRDLPPGDEPVRLFRGEALISEFERNGSTLEFRWKGMSSEAIPQFEIGEQLRVEVGSLELTGTVEAD</sequence>